<protein>
    <recommendedName>
        <fullName evidence="8">Probable membrane transporter protein</fullName>
    </recommendedName>
</protein>
<dbReference type="EMBL" id="PZKC01000002">
    <property type="protein sequence ID" value="PTD97489.1"/>
    <property type="molecule type" value="Genomic_DNA"/>
</dbReference>
<keyword evidence="3" id="KW-0813">Transport</keyword>
<comment type="similarity">
    <text evidence="2 8">Belongs to the 4-toluene sulfonate uptake permease (TSUP) (TC 2.A.102) family.</text>
</comment>
<keyword evidence="6 8" id="KW-1133">Transmembrane helix</keyword>
<keyword evidence="7 8" id="KW-0472">Membrane</keyword>
<keyword evidence="4 8" id="KW-1003">Cell membrane</keyword>
<comment type="caution">
    <text evidence="9">The sequence shown here is derived from an EMBL/GenBank/DDBJ whole genome shotgun (WGS) entry which is preliminary data.</text>
</comment>
<feature type="transmembrane region" description="Helical" evidence="8">
    <location>
        <begin position="99"/>
        <end position="119"/>
    </location>
</feature>
<feature type="transmembrane region" description="Helical" evidence="8">
    <location>
        <begin position="193"/>
        <end position="216"/>
    </location>
</feature>
<evidence type="ECO:0000256" key="7">
    <source>
        <dbReference type="ARBA" id="ARBA00023136"/>
    </source>
</evidence>
<comment type="subcellular location">
    <subcellularLocation>
        <location evidence="1 8">Cell membrane</location>
        <topology evidence="1 8">Multi-pass membrane protein</topology>
    </subcellularLocation>
</comment>
<evidence type="ECO:0000313" key="10">
    <source>
        <dbReference type="Proteomes" id="UP000241193"/>
    </source>
</evidence>
<dbReference type="OrthoDB" id="7028171at2"/>
<evidence type="ECO:0000256" key="8">
    <source>
        <dbReference type="RuleBase" id="RU363041"/>
    </source>
</evidence>
<keyword evidence="5 8" id="KW-0812">Transmembrane</keyword>
<sequence>MAGSDPLLLAVAFVAITLFGISKAGFGGAFGVLSVPLIALVTSPAHAAALMLPSLLVMDLIGLAVFRKRFDLALLKLLLPAGLVGILIGTLVFRYLDVAGLKLIIGSIAILFVVQRWFGPPRRLLAGGRADRWLGRLWGMTSGFTSFVAHAGGPPMSMYLLPKNLDRVIYVGTSAMFFAAINAAKWVPYGFLGLFPMATLQTGFVLALAAPLGYWMGLRLLGRLDGPLFYRILYGALLLTGVRLVWDGLAGAA</sequence>
<feature type="transmembrane region" description="Helical" evidence="8">
    <location>
        <begin position="168"/>
        <end position="187"/>
    </location>
</feature>
<dbReference type="PANTHER" id="PTHR30269">
    <property type="entry name" value="TRANSMEMBRANE PROTEIN YFCA"/>
    <property type="match status" value="1"/>
</dbReference>
<dbReference type="Proteomes" id="UP000241193">
    <property type="component" value="Unassembled WGS sequence"/>
</dbReference>
<gene>
    <name evidence="9" type="ORF">C8261_02040</name>
</gene>
<evidence type="ECO:0000256" key="3">
    <source>
        <dbReference type="ARBA" id="ARBA00022448"/>
    </source>
</evidence>
<feature type="transmembrane region" description="Helical" evidence="8">
    <location>
        <begin position="73"/>
        <end position="93"/>
    </location>
</feature>
<accession>A0A2T4II80</accession>
<reference evidence="9 10" key="2">
    <citation type="submission" date="2018-04" db="EMBL/GenBank/DDBJ databases">
        <title>Thauera lacus sp. nov., isolated from an saline lake in Inner Mongolia, China.</title>
        <authorList>
            <person name="Liang Q.-Y."/>
        </authorList>
    </citation>
    <scope>NUCLEOTIDE SEQUENCE [LARGE SCALE GENOMIC DNA]</scope>
    <source>
        <strain evidence="9 10">D20</strain>
    </source>
</reference>
<reference evidence="9 10" key="1">
    <citation type="submission" date="2018-03" db="EMBL/GenBank/DDBJ databases">
        <authorList>
            <person name="Keele B.F."/>
        </authorList>
    </citation>
    <scope>NUCLEOTIDE SEQUENCE [LARGE SCALE GENOMIC DNA]</scope>
    <source>
        <strain evidence="9 10">D20</strain>
    </source>
</reference>
<evidence type="ECO:0000256" key="1">
    <source>
        <dbReference type="ARBA" id="ARBA00004651"/>
    </source>
</evidence>
<dbReference type="GO" id="GO:0005886">
    <property type="term" value="C:plasma membrane"/>
    <property type="evidence" value="ECO:0007669"/>
    <property type="project" value="UniProtKB-SubCell"/>
</dbReference>
<keyword evidence="10" id="KW-1185">Reference proteome</keyword>
<feature type="transmembrane region" description="Helical" evidence="8">
    <location>
        <begin position="228"/>
        <end position="246"/>
    </location>
</feature>
<evidence type="ECO:0000256" key="2">
    <source>
        <dbReference type="ARBA" id="ARBA00009142"/>
    </source>
</evidence>
<proteinExistence type="inferred from homology"/>
<organism evidence="9 10">
    <name type="scientific">Pseudothauera lacus</name>
    <dbReference type="NCBI Taxonomy" id="2136175"/>
    <lineage>
        <taxon>Bacteria</taxon>
        <taxon>Pseudomonadati</taxon>
        <taxon>Pseudomonadota</taxon>
        <taxon>Betaproteobacteria</taxon>
        <taxon>Rhodocyclales</taxon>
        <taxon>Zoogloeaceae</taxon>
        <taxon>Pseudothauera</taxon>
    </lineage>
</organism>
<dbReference type="RefSeq" id="WP_107492010.1">
    <property type="nucleotide sequence ID" value="NZ_PZKC01000002.1"/>
</dbReference>
<evidence type="ECO:0000256" key="5">
    <source>
        <dbReference type="ARBA" id="ARBA00022692"/>
    </source>
</evidence>
<dbReference type="InterPro" id="IPR052017">
    <property type="entry name" value="TSUP"/>
</dbReference>
<dbReference type="AlphaFoldDB" id="A0A2T4II80"/>
<dbReference type="InterPro" id="IPR002781">
    <property type="entry name" value="TM_pro_TauE-like"/>
</dbReference>
<dbReference type="Pfam" id="PF01925">
    <property type="entry name" value="TauE"/>
    <property type="match status" value="1"/>
</dbReference>
<evidence type="ECO:0000256" key="4">
    <source>
        <dbReference type="ARBA" id="ARBA00022475"/>
    </source>
</evidence>
<dbReference type="PANTHER" id="PTHR30269:SF37">
    <property type="entry name" value="MEMBRANE TRANSPORTER PROTEIN"/>
    <property type="match status" value="1"/>
</dbReference>
<name>A0A2T4II80_9RHOO</name>
<evidence type="ECO:0000313" key="9">
    <source>
        <dbReference type="EMBL" id="PTD97489.1"/>
    </source>
</evidence>
<evidence type="ECO:0000256" key="6">
    <source>
        <dbReference type="ARBA" id="ARBA00022989"/>
    </source>
</evidence>
<feature type="transmembrane region" description="Helical" evidence="8">
    <location>
        <begin position="48"/>
        <end position="66"/>
    </location>
</feature>